<dbReference type="Proteomes" id="UP001336250">
    <property type="component" value="Unassembled WGS sequence"/>
</dbReference>
<dbReference type="GO" id="GO:0006574">
    <property type="term" value="P:L-valine catabolic process"/>
    <property type="evidence" value="ECO:0007669"/>
    <property type="project" value="TreeGrafter"/>
</dbReference>
<dbReference type="EMBL" id="JAZIBG010000031">
    <property type="protein sequence ID" value="MEF7615394.1"/>
    <property type="molecule type" value="Genomic_DNA"/>
</dbReference>
<name>A0AAW9QJ09_9BURK</name>
<proteinExistence type="predicted"/>
<dbReference type="GO" id="GO:0003860">
    <property type="term" value="F:3-hydroxyisobutyryl-CoA hydrolase activity"/>
    <property type="evidence" value="ECO:0007669"/>
    <property type="project" value="UniProtKB-EC"/>
</dbReference>
<dbReference type="RefSeq" id="WP_332290646.1">
    <property type="nucleotide sequence ID" value="NZ_JAZIBG010000031.1"/>
</dbReference>
<protein>
    <recommendedName>
        <fullName evidence="2">3-hydroxyisobutyryl-CoA hydrolase</fullName>
        <ecNumber evidence="2">3.1.2.4</ecNumber>
    </recommendedName>
</protein>
<evidence type="ECO:0000256" key="3">
    <source>
        <dbReference type="ARBA" id="ARBA00022801"/>
    </source>
</evidence>
<reference evidence="5 6" key="1">
    <citation type="submission" date="2024-02" db="EMBL/GenBank/DDBJ databases">
        <title>Genome sequence of Aquincola sp. MAHUQ-54.</title>
        <authorList>
            <person name="Huq M.A."/>
        </authorList>
    </citation>
    <scope>NUCLEOTIDE SEQUENCE [LARGE SCALE GENOMIC DNA]</scope>
    <source>
        <strain evidence="5 6">MAHUQ-54</strain>
    </source>
</reference>
<comment type="caution">
    <text evidence="5">The sequence shown here is derived from an EMBL/GenBank/DDBJ whole genome shotgun (WGS) entry which is preliminary data.</text>
</comment>
<evidence type="ECO:0000313" key="5">
    <source>
        <dbReference type="EMBL" id="MEF7615394.1"/>
    </source>
</evidence>
<dbReference type="PANTHER" id="PTHR43176">
    <property type="entry name" value="3-HYDROXYISOBUTYRYL-COA HYDROLASE-RELATED"/>
    <property type="match status" value="1"/>
</dbReference>
<dbReference type="InterPro" id="IPR032259">
    <property type="entry name" value="HIBYL-CoA-H"/>
</dbReference>
<accession>A0AAW9QJ09</accession>
<comment type="catalytic activity">
    <reaction evidence="1">
        <text>3-hydroxy-2-methylpropanoyl-CoA + H2O = 3-hydroxy-2-methylpropanoate + CoA + H(+)</text>
        <dbReference type="Rhea" id="RHEA:20888"/>
        <dbReference type="ChEBI" id="CHEBI:11805"/>
        <dbReference type="ChEBI" id="CHEBI:15377"/>
        <dbReference type="ChEBI" id="CHEBI:15378"/>
        <dbReference type="ChEBI" id="CHEBI:57287"/>
        <dbReference type="ChEBI" id="CHEBI:57340"/>
        <dbReference type="EC" id="3.1.2.4"/>
    </reaction>
</comment>
<gene>
    <name evidence="5" type="ORF">V4F39_15855</name>
</gene>
<evidence type="ECO:0000313" key="6">
    <source>
        <dbReference type="Proteomes" id="UP001336250"/>
    </source>
</evidence>
<evidence type="ECO:0000256" key="1">
    <source>
        <dbReference type="ARBA" id="ARBA00001709"/>
    </source>
</evidence>
<dbReference type="CDD" id="cd06558">
    <property type="entry name" value="crotonase-like"/>
    <property type="match status" value="1"/>
</dbReference>
<sequence>MSELNDISAITTDGIALREITTASGHRIGHATLNATASLNALNLAMVKRLQTAFDAWAEDPHVVAVVLDGAGEKAFCAGGDVASLAREIRTLRETDPAAVSPLAAAFFEHEYRLDHRLHTFPKPIVCWGHGIVMGGGIGLLAGCSHRVVTPRTRLAMPEVAIGLYPDVAGSWFLPRMPGKSGLFLALTGASVNAADARFTGLADFIARNEDEPLLLAALAAAAWQGEPETDGAQLSHLIEALGTPADLAPSPVRTHLDLINATMGHDRLVDIAPRLRALADHADPWVAGAVQGFVKGSPSSAAVAYALLQRTRSMSLAEVLRLEYQVSLGCCVHNDFAEGVRALLIDKDKQPRWDPPTLETVSPAHVEAHFVPRHGADAHPLQDLR</sequence>
<dbReference type="PANTHER" id="PTHR43176:SF3">
    <property type="entry name" value="3-HYDROXYISOBUTYRYL-COA HYDROLASE, MITOCHONDRIAL"/>
    <property type="match status" value="1"/>
</dbReference>
<dbReference type="NCBIfam" id="NF004127">
    <property type="entry name" value="PRK05617.1"/>
    <property type="match status" value="1"/>
</dbReference>
<dbReference type="InterPro" id="IPR045004">
    <property type="entry name" value="ECH_dom"/>
</dbReference>
<feature type="domain" description="Enoyl-CoA hydratase/isomerase" evidence="4">
    <location>
        <begin position="28"/>
        <end position="371"/>
    </location>
</feature>
<evidence type="ECO:0000256" key="2">
    <source>
        <dbReference type="ARBA" id="ARBA00011915"/>
    </source>
</evidence>
<dbReference type="GO" id="GO:0005829">
    <property type="term" value="C:cytosol"/>
    <property type="evidence" value="ECO:0007669"/>
    <property type="project" value="TreeGrafter"/>
</dbReference>
<dbReference type="EC" id="3.1.2.4" evidence="2"/>
<evidence type="ECO:0000259" key="4">
    <source>
        <dbReference type="Pfam" id="PF16113"/>
    </source>
</evidence>
<keyword evidence="6" id="KW-1185">Reference proteome</keyword>
<organism evidence="5 6">
    <name type="scientific">Aquincola agrisoli</name>
    <dbReference type="NCBI Taxonomy" id="3119538"/>
    <lineage>
        <taxon>Bacteria</taxon>
        <taxon>Pseudomonadati</taxon>
        <taxon>Pseudomonadota</taxon>
        <taxon>Betaproteobacteria</taxon>
        <taxon>Burkholderiales</taxon>
        <taxon>Sphaerotilaceae</taxon>
        <taxon>Aquincola</taxon>
    </lineage>
</organism>
<dbReference type="Pfam" id="PF16113">
    <property type="entry name" value="ECH_2"/>
    <property type="match status" value="1"/>
</dbReference>
<dbReference type="Gene3D" id="3.90.226.10">
    <property type="entry name" value="2-enoyl-CoA Hydratase, Chain A, domain 1"/>
    <property type="match status" value="1"/>
</dbReference>
<keyword evidence="3 5" id="KW-0378">Hydrolase</keyword>
<dbReference type="SUPFAM" id="SSF52096">
    <property type="entry name" value="ClpP/crotonase"/>
    <property type="match status" value="1"/>
</dbReference>
<dbReference type="AlphaFoldDB" id="A0AAW9QJ09"/>
<dbReference type="InterPro" id="IPR029045">
    <property type="entry name" value="ClpP/crotonase-like_dom_sf"/>
</dbReference>